<keyword evidence="2" id="KW-0378">Hydrolase</keyword>
<dbReference type="RefSeq" id="WP_151135487.1">
    <property type="nucleotide sequence ID" value="NZ_CP043311.1"/>
</dbReference>
<dbReference type="PANTHER" id="PTHR38590:SF1">
    <property type="entry name" value="BLL0828 PROTEIN"/>
    <property type="match status" value="1"/>
</dbReference>
<accession>A0A5J6QMY9</accession>
<name>A0A5J6QMY9_9GAMM</name>
<keyword evidence="2" id="KW-0540">Nuclease</keyword>
<keyword evidence="2" id="KW-0255">Endonuclease</keyword>
<dbReference type="CDD" id="cd01038">
    <property type="entry name" value="Endonuclease_DUF559"/>
    <property type="match status" value="1"/>
</dbReference>
<dbReference type="EMBL" id="CP043311">
    <property type="protein sequence ID" value="QEY64138.1"/>
    <property type="molecule type" value="Genomic_DNA"/>
</dbReference>
<proteinExistence type="predicted"/>
<keyword evidence="3" id="KW-1185">Reference proteome</keyword>
<dbReference type="Proteomes" id="UP000327179">
    <property type="component" value="Chromosome"/>
</dbReference>
<evidence type="ECO:0000259" key="1">
    <source>
        <dbReference type="Pfam" id="PF04480"/>
    </source>
</evidence>
<dbReference type="SUPFAM" id="SSF52980">
    <property type="entry name" value="Restriction endonuclease-like"/>
    <property type="match status" value="1"/>
</dbReference>
<dbReference type="InterPro" id="IPR007569">
    <property type="entry name" value="DUF559"/>
</dbReference>
<dbReference type="KEGG" id="plal:FXN65_19520"/>
<feature type="domain" description="DUF559" evidence="1">
    <location>
        <begin position="3"/>
        <end position="107"/>
    </location>
</feature>
<dbReference type="InterPro" id="IPR011335">
    <property type="entry name" value="Restrct_endonuc-II-like"/>
</dbReference>
<reference evidence="2 3" key="1">
    <citation type="submission" date="2019-08" db="EMBL/GenBank/DDBJ databases">
        <title>Whole-genome Sequencing of e-waste polymer degrading bacterium Pseudomonas sp. strain PE08.</title>
        <authorList>
            <person name="Kirdat K."/>
            <person name="Debbarma P."/>
            <person name="Narawade N."/>
            <person name="Suyal D."/>
            <person name="Thorat V."/>
            <person name="Shouche Y."/>
            <person name="Goel R."/>
            <person name="Yadav A."/>
        </authorList>
    </citation>
    <scope>NUCLEOTIDE SEQUENCE [LARGE SCALE GENOMIC DNA]</scope>
    <source>
        <strain evidence="2 3">PE08</strain>
    </source>
</reference>
<dbReference type="InterPro" id="IPR047216">
    <property type="entry name" value="Endonuclease_DUF559_bact"/>
</dbReference>
<dbReference type="PANTHER" id="PTHR38590">
    <property type="entry name" value="BLL0828 PROTEIN"/>
    <property type="match status" value="1"/>
</dbReference>
<dbReference type="AlphaFoldDB" id="A0A5J6QMY9"/>
<organism evidence="2 3">
    <name type="scientific">Metapseudomonas lalkuanensis</name>
    <dbReference type="NCBI Taxonomy" id="2604832"/>
    <lineage>
        <taxon>Bacteria</taxon>
        <taxon>Pseudomonadati</taxon>
        <taxon>Pseudomonadota</taxon>
        <taxon>Gammaproteobacteria</taxon>
        <taxon>Pseudomonadales</taxon>
        <taxon>Pseudomonadaceae</taxon>
        <taxon>Metapseudomonas</taxon>
    </lineage>
</organism>
<evidence type="ECO:0000313" key="2">
    <source>
        <dbReference type="EMBL" id="QEY64138.1"/>
    </source>
</evidence>
<dbReference type="GO" id="GO:0004519">
    <property type="term" value="F:endonuclease activity"/>
    <property type="evidence" value="ECO:0007669"/>
    <property type="project" value="UniProtKB-KW"/>
</dbReference>
<evidence type="ECO:0000313" key="3">
    <source>
        <dbReference type="Proteomes" id="UP000327179"/>
    </source>
</evidence>
<protein>
    <submittedName>
        <fullName evidence="2">Endonuclease domain-containing protein</fullName>
    </submittedName>
</protein>
<sequence length="127" mass="14700">MERLEFARQLRAEQTDAERTLWHCLRNRQLAGMKFRRQQPLGLYFADFYCHELKLVIELDGGQHVDNAQDATRDAWLNAQGYRVLRFWNHDVLGQTDVVLEAIWQMISKSKHADAPSPPAPLPKGEG</sequence>
<gene>
    <name evidence="2" type="ORF">FXN65_19520</name>
</gene>
<dbReference type="Pfam" id="PF04480">
    <property type="entry name" value="DUF559"/>
    <property type="match status" value="1"/>
</dbReference>
<dbReference type="Gene3D" id="3.40.960.10">
    <property type="entry name" value="VSR Endonuclease"/>
    <property type="match status" value="1"/>
</dbReference>